<dbReference type="OrthoDB" id="6591689at2"/>
<reference evidence="1 2" key="1">
    <citation type="submission" date="2019-11" db="EMBL/GenBank/DDBJ databases">
        <title>Isolation and Application of One Kind of P-Hydroxybenzoic Acid Degrading Bacterium in Mitigating Cropping Obstacle of Cucumber.</title>
        <authorList>
            <person name="Wu F."/>
            <person name="An Y."/>
        </authorList>
    </citation>
    <scope>NUCLEOTIDE SEQUENCE [LARGE SCALE GENOMIC DNA]</scope>
    <source>
        <strain evidence="1 2">P620</strain>
    </source>
</reference>
<dbReference type="AlphaFoldDB" id="A0A6B8N0I5"/>
<dbReference type="RefSeq" id="WP_154681496.1">
    <property type="nucleotide sequence ID" value="NZ_CP046115.1"/>
</dbReference>
<sequence length="147" mass="17179">MTQNPRKLDHHLYGYCIGDNLEFRISPALLVNTLTGISIRLRPTMARLLSYILNHSDERMIEDEKIMRDVFENYGLKCNKQRLWQAINSLKKTLAKCGFSRFIIYRVNNNGFLISNVRIGMLLCYALNSSHLEMFETAKPEKHDQQI</sequence>
<name>A0A6B8N0I5_KLEOX</name>
<dbReference type="EMBL" id="CP046115">
    <property type="protein sequence ID" value="QGN39150.1"/>
    <property type="molecule type" value="Genomic_DNA"/>
</dbReference>
<dbReference type="InterPro" id="IPR016032">
    <property type="entry name" value="Sig_transdc_resp-reg_C-effctor"/>
</dbReference>
<accession>A0A6B8N0I5</accession>
<evidence type="ECO:0000313" key="2">
    <source>
        <dbReference type="Proteomes" id="UP000427108"/>
    </source>
</evidence>
<dbReference type="Gene3D" id="1.10.10.10">
    <property type="entry name" value="Winged helix-like DNA-binding domain superfamily/Winged helix DNA-binding domain"/>
    <property type="match status" value="1"/>
</dbReference>
<dbReference type="GO" id="GO:0006355">
    <property type="term" value="P:regulation of DNA-templated transcription"/>
    <property type="evidence" value="ECO:0007669"/>
    <property type="project" value="InterPro"/>
</dbReference>
<proteinExistence type="predicted"/>
<dbReference type="Proteomes" id="UP000427108">
    <property type="component" value="Chromosome"/>
</dbReference>
<dbReference type="SUPFAM" id="SSF46894">
    <property type="entry name" value="C-terminal effector domain of the bipartite response regulators"/>
    <property type="match status" value="1"/>
</dbReference>
<protein>
    <recommendedName>
        <fullName evidence="3">CadC family transcriptional regulator</fullName>
    </recommendedName>
</protein>
<dbReference type="InterPro" id="IPR036388">
    <property type="entry name" value="WH-like_DNA-bd_sf"/>
</dbReference>
<gene>
    <name evidence="1" type="ORF">GJ746_18445</name>
</gene>
<dbReference type="GO" id="GO:0003677">
    <property type="term" value="F:DNA binding"/>
    <property type="evidence" value="ECO:0007669"/>
    <property type="project" value="InterPro"/>
</dbReference>
<organism evidence="1 2">
    <name type="scientific">Klebsiella oxytoca</name>
    <dbReference type="NCBI Taxonomy" id="571"/>
    <lineage>
        <taxon>Bacteria</taxon>
        <taxon>Pseudomonadati</taxon>
        <taxon>Pseudomonadota</taxon>
        <taxon>Gammaproteobacteria</taxon>
        <taxon>Enterobacterales</taxon>
        <taxon>Enterobacteriaceae</taxon>
        <taxon>Klebsiella/Raoultella group</taxon>
        <taxon>Klebsiella</taxon>
    </lineage>
</organism>
<evidence type="ECO:0000313" key="1">
    <source>
        <dbReference type="EMBL" id="QGN39150.1"/>
    </source>
</evidence>
<evidence type="ECO:0008006" key="3">
    <source>
        <dbReference type="Google" id="ProtNLM"/>
    </source>
</evidence>